<dbReference type="AlphaFoldDB" id="A0AA38MY41"/>
<gene>
    <name evidence="1" type="ORF">DFJ43DRAFT_1040986</name>
</gene>
<protein>
    <submittedName>
        <fullName evidence="1">Uncharacterized protein</fullName>
    </submittedName>
</protein>
<organism evidence="1 2">
    <name type="scientific">Lentinula guzmanii</name>
    <dbReference type="NCBI Taxonomy" id="2804957"/>
    <lineage>
        <taxon>Eukaryota</taxon>
        <taxon>Fungi</taxon>
        <taxon>Dikarya</taxon>
        <taxon>Basidiomycota</taxon>
        <taxon>Agaricomycotina</taxon>
        <taxon>Agaricomycetes</taxon>
        <taxon>Agaricomycetidae</taxon>
        <taxon>Agaricales</taxon>
        <taxon>Marasmiineae</taxon>
        <taxon>Omphalotaceae</taxon>
        <taxon>Lentinula</taxon>
    </lineage>
</organism>
<evidence type="ECO:0000313" key="2">
    <source>
        <dbReference type="Proteomes" id="UP001176059"/>
    </source>
</evidence>
<keyword evidence="2" id="KW-1185">Reference proteome</keyword>
<dbReference type="EMBL" id="JANVFO010000039">
    <property type="protein sequence ID" value="KAJ3728196.1"/>
    <property type="molecule type" value="Genomic_DNA"/>
</dbReference>
<accession>A0AA38MY41</accession>
<proteinExistence type="predicted"/>
<name>A0AA38MY41_9AGAR</name>
<comment type="caution">
    <text evidence="1">The sequence shown here is derived from an EMBL/GenBank/DDBJ whole genome shotgun (WGS) entry which is preliminary data.</text>
</comment>
<dbReference type="Proteomes" id="UP001176059">
    <property type="component" value="Unassembled WGS sequence"/>
</dbReference>
<evidence type="ECO:0000313" key="1">
    <source>
        <dbReference type="EMBL" id="KAJ3728196.1"/>
    </source>
</evidence>
<sequence length="170" mass="19868">MPATSTTYQTAKWLTHYMRLAFRFSKLVMEFEISKGDSFEIKVPKLLQAFRAAGVALFWEEECLAECYSLNINLGGWEACLESEIESFLKSMGWNIQTRYMHAIQVDLKADFVVMRVWDLEMNEIRAVYVVVKGWWHLMISALLDMSQKYKIQVLHWLLITSVTPFNLPT</sequence>
<reference evidence="1" key="1">
    <citation type="submission" date="2022-08" db="EMBL/GenBank/DDBJ databases">
        <authorList>
            <consortium name="DOE Joint Genome Institute"/>
            <person name="Min B."/>
            <person name="Sierra-Patev S."/>
            <person name="Naranjo-Ortiz M."/>
            <person name="Looney B."/>
            <person name="Konkel Z."/>
            <person name="Slot J.C."/>
            <person name="Sakamoto Y."/>
            <person name="Steenwyk J.L."/>
            <person name="Rokas A."/>
            <person name="Carro J."/>
            <person name="Camarero S."/>
            <person name="Ferreira P."/>
            <person name="Molpeceres G."/>
            <person name="Ruiz-duenas F.J."/>
            <person name="Serrano A."/>
            <person name="Henrissat B."/>
            <person name="Drula E."/>
            <person name="Hughes K.W."/>
            <person name="Mata J.L."/>
            <person name="Ishikawa N.K."/>
            <person name="Vargas-Isla R."/>
            <person name="Ushijima S."/>
            <person name="Smith C.A."/>
            <person name="Ahrendt S."/>
            <person name="Andreopoulos W."/>
            <person name="He G."/>
            <person name="LaButti K."/>
            <person name="Lipzen A."/>
            <person name="Ng V."/>
            <person name="Riley R."/>
            <person name="Sandor L."/>
            <person name="Barry K."/>
            <person name="Martinez A.T."/>
            <person name="Xiao Y."/>
            <person name="Gibbons J.G."/>
            <person name="Terashima K."/>
            <person name="Hibbett D.S."/>
            <person name="Grigoriev I.V."/>
        </authorList>
    </citation>
    <scope>NUCLEOTIDE SEQUENCE</scope>
    <source>
        <strain evidence="1">ET3784</strain>
    </source>
</reference>
<reference evidence="1" key="2">
    <citation type="journal article" date="2023" name="Proc. Natl. Acad. Sci. U.S.A.">
        <title>A global phylogenomic analysis of the shiitake genus Lentinula.</title>
        <authorList>
            <person name="Sierra-Patev S."/>
            <person name="Min B."/>
            <person name="Naranjo-Ortiz M."/>
            <person name="Looney B."/>
            <person name="Konkel Z."/>
            <person name="Slot J.C."/>
            <person name="Sakamoto Y."/>
            <person name="Steenwyk J.L."/>
            <person name="Rokas A."/>
            <person name="Carro J."/>
            <person name="Camarero S."/>
            <person name="Ferreira P."/>
            <person name="Molpeceres G."/>
            <person name="Ruiz-Duenas F.J."/>
            <person name="Serrano A."/>
            <person name="Henrissat B."/>
            <person name="Drula E."/>
            <person name="Hughes K.W."/>
            <person name="Mata J.L."/>
            <person name="Ishikawa N.K."/>
            <person name="Vargas-Isla R."/>
            <person name="Ushijima S."/>
            <person name="Smith C.A."/>
            <person name="Donoghue J."/>
            <person name="Ahrendt S."/>
            <person name="Andreopoulos W."/>
            <person name="He G."/>
            <person name="LaButti K."/>
            <person name="Lipzen A."/>
            <person name="Ng V."/>
            <person name="Riley R."/>
            <person name="Sandor L."/>
            <person name="Barry K."/>
            <person name="Martinez A.T."/>
            <person name="Xiao Y."/>
            <person name="Gibbons J.G."/>
            <person name="Terashima K."/>
            <person name="Grigoriev I.V."/>
            <person name="Hibbett D."/>
        </authorList>
    </citation>
    <scope>NUCLEOTIDE SEQUENCE</scope>
    <source>
        <strain evidence="1">ET3784</strain>
    </source>
</reference>